<dbReference type="OrthoDB" id="9808312at2"/>
<dbReference type="Pfam" id="PF13442">
    <property type="entry name" value="Cytochrome_CBB3"/>
    <property type="match status" value="1"/>
</dbReference>
<evidence type="ECO:0000313" key="7">
    <source>
        <dbReference type="EMBL" id="APZ94066.1"/>
    </source>
</evidence>
<dbReference type="GO" id="GO:0020037">
    <property type="term" value="F:heme binding"/>
    <property type="evidence" value="ECO:0007669"/>
    <property type="project" value="InterPro"/>
</dbReference>
<keyword evidence="2 4" id="KW-0479">Metal-binding</keyword>
<dbReference type="Proteomes" id="UP000187735">
    <property type="component" value="Chromosome"/>
</dbReference>
<feature type="domain" description="Cytochrome c" evidence="6">
    <location>
        <begin position="346"/>
        <end position="457"/>
    </location>
</feature>
<dbReference type="InterPro" id="IPR036909">
    <property type="entry name" value="Cyt_c-like_dom_sf"/>
</dbReference>
<keyword evidence="8" id="KW-1185">Reference proteome</keyword>
<evidence type="ECO:0000256" key="4">
    <source>
        <dbReference type="PROSITE-ProRule" id="PRU00433"/>
    </source>
</evidence>
<feature type="domain" description="Cytochrome c" evidence="6">
    <location>
        <begin position="165"/>
        <end position="262"/>
    </location>
</feature>
<keyword evidence="5" id="KW-0732">Signal</keyword>
<dbReference type="AlphaFoldDB" id="A0A1P8WJ32"/>
<gene>
    <name evidence="7" type="ORF">Fuma_03687</name>
</gene>
<evidence type="ECO:0000259" key="6">
    <source>
        <dbReference type="PROSITE" id="PS51007"/>
    </source>
</evidence>
<dbReference type="Gene3D" id="1.10.760.10">
    <property type="entry name" value="Cytochrome c-like domain"/>
    <property type="match status" value="2"/>
</dbReference>
<dbReference type="PANTHER" id="PTHR35008:SF8">
    <property type="entry name" value="ALCOHOL DEHYDROGENASE CYTOCHROME C SUBUNIT"/>
    <property type="match status" value="1"/>
</dbReference>
<evidence type="ECO:0000256" key="2">
    <source>
        <dbReference type="ARBA" id="ARBA00022723"/>
    </source>
</evidence>
<evidence type="ECO:0000256" key="5">
    <source>
        <dbReference type="SAM" id="SignalP"/>
    </source>
</evidence>
<evidence type="ECO:0000256" key="3">
    <source>
        <dbReference type="ARBA" id="ARBA00023004"/>
    </source>
</evidence>
<organism evidence="7 8">
    <name type="scientific">Fuerstiella marisgermanici</name>
    <dbReference type="NCBI Taxonomy" id="1891926"/>
    <lineage>
        <taxon>Bacteria</taxon>
        <taxon>Pseudomonadati</taxon>
        <taxon>Planctomycetota</taxon>
        <taxon>Planctomycetia</taxon>
        <taxon>Planctomycetales</taxon>
        <taxon>Planctomycetaceae</taxon>
        <taxon>Fuerstiella</taxon>
    </lineage>
</organism>
<dbReference type="STRING" id="1891926.Fuma_03687"/>
<dbReference type="GO" id="GO:0009055">
    <property type="term" value="F:electron transfer activity"/>
    <property type="evidence" value="ECO:0007669"/>
    <property type="project" value="InterPro"/>
</dbReference>
<dbReference type="PANTHER" id="PTHR35008">
    <property type="entry name" value="BLL4482 PROTEIN-RELATED"/>
    <property type="match status" value="1"/>
</dbReference>
<dbReference type="InterPro" id="IPR009056">
    <property type="entry name" value="Cyt_c-like_dom"/>
</dbReference>
<proteinExistence type="predicted"/>
<evidence type="ECO:0000313" key="8">
    <source>
        <dbReference type="Proteomes" id="UP000187735"/>
    </source>
</evidence>
<keyword evidence="3 4" id="KW-0408">Iron</keyword>
<dbReference type="RefSeq" id="WP_077025428.1">
    <property type="nucleotide sequence ID" value="NZ_CP017641.1"/>
</dbReference>
<accession>A0A1P8WJ32</accession>
<reference evidence="7 8" key="1">
    <citation type="journal article" date="2016" name="Front. Microbiol.">
        <title>Fuerstia marisgermanicae gen. nov., sp. nov., an Unusual Member of the Phylum Planctomycetes from the German Wadden Sea.</title>
        <authorList>
            <person name="Kohn T."/>
            <person name="Heuer A."/>
            <person name="Jogler M."/>
            <person name="Vollmers J."/>
            <person name="Boedeker C."/>
            <person name="Bunk B."/>
            <person name="Rast P."/>
            <person name="Borchert D."/>
            <person name="Glockner I."/>
            <person name="Freese H.M."/>
            <person name="Klenk H.P."/>
            <person name="Overmann J."/>
            <person name="Kaster A.K."/>
            <person name="Rohde M."/>
            <person name="Wiegand S."/>
            <person name="Jogler C."/>
        </authorList>
    </citation>
    <scope>NUCLEOTIDE SEQUENCE [LARGE SCALE GENOMIC DNA]</scope>
    <source>
        <strain evidence="7 8">NH11</strain>
    </source>
</reference>
<protein>
    <submittedName>
        <fullName evidence="7">Putative bifunctional cbb3-type cytochrome c oxidase subunit II/cytochrome c</fullName>
    </submittedName>
</protein>
<sequence length="479" mass="52757" precursor="true">MLVQTYQKLMTLVAAVSMLTLLGCSESAFESHFEASTYTQSLMKEAQNGVGDLPGVSDLVLTRFGTPQNLVAWKKLPIDFGGITGRITAVPDSAAVKEITVELDDDATLEFDPENPPELQFLTGEAAPLTMFMASWSAEDGVVGFTNALEAAPVVGDVVVLNGGKPLAHGRVLYMQHCSHCHGTSGNGEGPTAEYLNPRPRNYQHGVFKFTTTTAQAKVSREDLRRVLRNGVPGTYMPSFVPMLSEETGELDEVVEYVRFLTMRGEFERRMVTELSADFSKDALASRKEQGESHSDIVTELKDFLSEDLPDSLEFVSDDMEQAWTEANTEDVQVTPTAARIPDSVESRRRGRELFLSAAINCADCHGIGGQGNGPQTLIYEKNPVTQELYEEPGLHDIWDNVNQPRNLTRGIYRGGRRPYDLFCRIQAGIKGTRMPSYKNLQHEDIWHIVNYVLSIPFEPEPGHIPVSAASEAAPTATP</sequence>
<keyword evidence="1 4" id="KW-0349">Heme</keyword>
<dbReference type="EMBL" id="CP017641">
    <property type="protein sequence ID" value="APZ94066.1"/>
    <property type="molecule type" value="Genomic_DNA"/>
</dbReference>
<dbReference type="InterPro" id="IPR051459">
    <property type="entry name" value="Cytochrome_c-type_DH"/>
</dbReference>
<feature type="chain" id="PRO_5013292454" evidence="5">
    <location>
        <begin position="29"/>
        <end position="479"/>
    </location>
</feature>
<dbReference type="GO" id="GO:0046872">
    <property type="term" value="F:metal ion binding"/>
    <property type="evidence" value="ECO:0007669"/>
    <property type="project" value="UniProtKB-KW"/>
</dbReference>
<evidence type="ECO:0000256" key="1">
    <source>
        <dbReference type="ARBA" id="ARBA00022617"/>
    </source>
</evidence>
<dbReference type="Pfam" id="PF00034">
    <property type="entry name" value="Cytochrom_C"/>
    <property type="match status" value="1"/>
</dbReference>
<dbReference type="PROSITE" id="PS51007">
    <property type="entry name" value="CYTC"/>
    <property type="match status" value="2"/>
</dbReference>
<feature type="signal peptide" evidence="5">
    <location>
        <begin position="1"/>
        <end position="28"/>
    </location>
</feature>
<name>A0A1P8WJ32_9PLAN</name>
<dbReference type="SUPFAM" id="SSF46626">
    <property type="entry name" value="Cytochrome c"/>
    <property type="match status" value="2"/>
</dbReference>
<dbReference type="KEGG" id="fmr:Fuma_03687"/>